<dbReference type="GO" id="GO:0004707">
    <property type="term" value="F:MAP kinase activity"/>
    <property type="evidence" value="ECO:0007669"/>
    <property type="project" value="EnsemblPlants"/>
</dbReference>
<evidence type="ECO:0000256" key="4">
    <source>
        <dbReference type="ARBA" id="ARBA00022777"/>
    </source>
</evidence>
<dbReference type="EMBL" id="CM002873">
    <property type="protein sequence ID" value="KFK35190.1"/>
    <property type="molecule type" value="Genomic_DNA"/>
</dbReference>
<dbReference type="SUPFAM" id="SSF56112">
    <property type="entry name" value="Protein kinase-like (PK-like)"/>
    <property type="match status" value="1"/>
</dbReference>
<dbReference type="Gene3D" id="1.10.510.10">
    <property type="entry name" value="Transferase(Phosphotransferase) domain 1"/>
    <property type="match status" value="1"/>
</dbReference>
<dbReference type="Gramene" id="KFK35190">
    <property type="protein sequence ID" value="KFK35190"/>
    <property type="gene ID" value="AALP_AA5G252000"/>
</dbReference>
<evidence type="ECO:0000256" key="2">
    <source>
        <dbReference type="ARBA" id="ARBA00022679"/>
    </source>
</evidence>
<sequence>MEQANDVEIVKTPGEVTTGASRYSSPQVLASMNTPASLSHDGKYIRYNLFGNIFEVTAKYQPPIKPIGKENYGMTEYVVTRWYRAPELLLNSSDYTAAIDVWSVGCVFLEMLNHEPLFPGKDQTHQLLLLMKLIGTPSEDELGSLNEDAKRYIASLPLLPRQSFFEKFPNVPPLAIDLMEKMLIFDPIRRISVEDALAHPYLSKFHDPTDEPVCMTPFNFELEDHPLTKAQLKELIYCEALDFSSEAARTEKEH</sequence>
<dbReference type="Proteomes" id="UP000029120">
    <property type="component" value="Chromosome 5"/>
</dbReference>
<evidence type="ECO:0000313" key="8">
    <source>
        <dbReference type="Proteomes" id="UP000029120"/>
    </source>
</evidence>
<evidence type="ECO:0000313" key="7">
    <source>
        <dbReference type="EMBL" id="KFK35190.1"/>
    </source>
</evidence>
<keyword evidence="1" id="KW-0723">Serine/threonine-protein kinase</keyword>
<evidence type="ECO:0000256" key="5">
    <source>
        <dbReference type="ARBA" id="ARBA00022840"/>
    </source>
</evidence>
<dbReference type="GO" id="GO:0060918">
    <property type="term" value="P:auxin transport"/>
    <property type="evidence" value="ECO:0007669"/>
    <property type="project" value="EnsemblPlants"/>
</dbReference>
<dbReference type="SMART" id="SM00220">
    <property type="entry name" value="S_TKc"/>
    <property type="match status" value="1"/>
</dbReference>
<evidence type="ECO:0000256" key="3">
    <source>
        <dbReference type="ARBA" id="ARBA00022741"/>
    </source>
</evidence>
<organism evidence="7 8">
    <name type="scientific">Arabis alpina</name>
    <name type="common">Alpine rock-cress</name>
    <dbReference type="NCBI Taxonomy" id="50452"/>
    <lineage>
        <taxon>Eukaryota</taxon>
        <taxon>Viridiplantae</taxon>
        <taxon>Streptophyta</taxon>
        <taxon>Embryophyta</taxon>
        <taxon>Tracheophyta</taxon>
        <taxon>Spermatophyta</taxon>
        <taxon>Magnoliopsida</taxon>
        <taxon>eudicotyledons</taxon>
        <taxon>Gunneridae</taxon>
        <taxon>Pentapetalae</taxon>
        <taxon>rosids</taxon>
        <taxon>malvids</taxon>
        <taxon>Brassicales</taxon>
        <taxon>Brassicaceae</taxon>
        <taxon>Arabideae</taxon>
        <taxon>Arabis</taxon>
    </lineage>
</organism>
<evidence type="ECO:0000259" key="6">
    <source>
        <dbReference type="PROSITE" id="PS50011"/>
    </source>
</evidence>
<name>A0A087GZ88_ARAAL</name>
<dbReference type="AlphaFoldDB" id="A0A087GZ88"/>
<gene>
    <name evidence="7" type="ordered locus">AALP_Aa5g252000</name>
</gene>
<protein>
    <recommendedName>
        <fullName evidence="6">Protein kinase domain-containing protein</fullName>
    </recommendedName>
</protein>
<dbReference type="OMA" id="RIKEACM"/>
<keyword evidence="5" id="KW-0067">ATP-binding</keyword>
<dbReference type="InterPro" id="IPR050117">
    <property type="entry name" value="MAPK"/>
</dbReference>
<dbReference type="OrthoDB" id="1926123at2759"/>
<feature type="domain" description="Protein kinase" evidence="6">
    <location>
        <begin position="1"/>
        <end position="202"/>
    </location>
</feature>
<keyword evidence="3" id="KW-0547">Nucleotide-binding</keyword>
<keyword evidence="8" id="KW-1185">Reference proteome</keyword>
<dbReference type="GO" id="GO:0010051">
    <property type="term" value="P:xylem and phloem pattern formation"/>
    <property type="evidence" value="ECO:0007669"/>
    <property type="project" value="EnsemblPlants"/>
</dbReference>
<dbReference type="InterPro" id="IPR011009">
    <property type="entry name" value="Kinase-like_dom_sf"/>
</dbReference>
<dbReference type="PANTHER" id="PTHR24055">
    <property type="entry name" value="MITOGEN-ACTIVATED PROTEIN KINASE"/>
    <property type="match status" value="1"/>
</dbReference>
<evidence type="ECO:0000256" key="1">
    <source>
        <dbReference type="ARBA" id="ARBA00022527"/>
    </source>
</evidence>
<dbReference type="eggNOG" id="KOG0660">
    <property type="taxonomic scope" value="Eukaryota"/>
</dbReference>
<dbReference type="PROSITE" id="PS50011">
    <property type="entry name" value="PROTEIN_KINASE_DOM"/>
    <property type="match status" value="1"/>
</dbReference>
<accession>A0A087GZ88</accession>
<keyword evidence="2" id="KW-0808">Transferase</keyword>
<proteinExistence type="predicted"/>
<dbReference type="Pfam" id="PF00069">
    <property type="entry name" value="Pkinase"/>
    <property type="match status" value="1"/>
</dbReference>
<dbReference type="InterPro" id="IPR000719">
    <property type="entry name" value="Prot_kinase_dom"/>
</dbReference>
<keyword evidence="4" id="KW-0418">Kinase</keyword>
<dbReference type="FunFam" id="1.10.510.10:FF:000624">
    <property type="entry name" value="Mitogen-activated protein kinase"/>
    <property type="match status" value="1"/>
</dbReference>
<dbReference type="GO" id="GO:0005524">
    <property type="term" value="F:ATP binding"/>
    <property type="evidence" value="ECO:0007669"/>
    <property type="project" value="UniProtKB-KW"/>
</dbReference>
<reference evidence="8" key="1">
    <citation type="journal article" date="2015" name="Nat. Plants">
        <title>Genome expansion of Arabis alpina linked with retrotransposition and reduced symmetric DNA methylation.</title>
        <authorList>
            <person name="Willing E.M."/>
            <person name="Rawat V."/>
            <person name="Mandakova T."/>
            <person name="Maumus F."/>
            <person name="James G.V."/>
            <person name="Nordstroem K.J."/>
            <person name="Becker C."/>
            <person name="Warthmann N."/>
            <person name="Chica C."/>
            <person name="Szarzynska B."/>
            <person name="Zytnicki M."/>
            <person name="Albani M.C."/>
            <person name="Kiefer C."/>
            <person name="Bergonzi S."/>
            <person name="Castaings L."/>
            <person name="Mateos J.L."/>
            <person name="Berns M.C."/>
            <person name="Bujdoso N."/>
            <person name="Piofczyk T."/>
            <person name="de Lorenzo L."/>
            <person name="Barrero-Sicilia C."/>
            <person name="Mateos I."/>
            <person name="Piednoel M."/>
            <person name="Hagmann J."/>
            <person name="Chen-Min-Tao R."/>
            <person name="Iglesias-Fernandez R."/>
            <person name="Schuster S.C."/>
            <person name="Alonso-Blanco C."/>
            <person name="Roudier F."/>
            <person name="Carbonero P."/>
            <person name="Paz-Ares J."/>
            <person name="Davis S.J."/>
            <person name="Pecinka A."/>
            <person name="Quesneville H."/>
            <person name="Colot V."/>
            <person name="Lysak M.A."/>
            <person name="Weigel D."/>
            <person name="Coupland G."/>
            <person name="Schneeberger K."/>
        </authorList>
    </citation>
    <scope>NUCLEOTIDE SEQUENCE [LARGE SCALE GENOMIC DNA]</scope>
    <source>
        <strain evidence="8">cv. Pajares</strain>
    </source>
</reference>